<comment type="caution">
    <text evidence="1">The sequence shown here is derived from an EMBL/GenBank/DDBJ whole genome shotgun (WGS) entry which is preliminary data.</text>
</comment>
<organism evidence="1 2">
    <name type="scientific">Pyropia yezoensis</name>
    <name type="common">Susabi-nori</name>
    <name type="synonym">Porphyra yezoensis</name>
    <dbReference type="NCBI Taxonomy" id="2788"/>
    <lineage>
        <taxon>Eukaryota</taxon>
        <taxon>Rhodophyta</taxon>
        <taxon>Bangiophyceae</taxon>
        <taxon>Bangiales</taxon>
        <taxon>Bangiaceae</taxon>
        <taxon>Pyropia</taxon>
    </lineage>
</organism>
<gene>
    <name evidence="1" type="ORF">I4F81_004401</name>
</gene>
<evidence type="ECO:0000313" key="2">
    <source>
        <dbReference type="Proteomes" id="UP000798662"/>
    </source>
</evidence>
<accession>A0ACC3BVV6</accession>
<evidence type="ECO:0000313" key="1">
    <source>
        <dbReference type="EMBL" id="KAK1861821.1"/>
    </source>
</evidence>
<keyword evidence="2" id="KW-1185">Reference proteome</keyword>
<sequence>MDPPAGGGIPPPPDGGSVYYLAVARLHDRVCVADFVVPPSGDGAAAPAGGDVYAAKLRKVLDSGRVGEHARLTITDAAVGSIHYDADPSLLYMAITTPAYPQRAAFKLLTAAREAFEGAHGDGVSGAKERGLSRPARGVFRGVLDRYGSVAQVDRVAAVGVQVAEVQAVMASNIQSVLRNAENLDTLLDRSDAMRGEAGAFQRSSVAVKKNMWWKNTRLTVVVVILLVVLAAIIVVPLVTVTATATGSMAA</sequence>
<protein>
    <submittedName>
        <fullName evidence="1">Uncharacterized protein</fullName>
    </submittedName>
</protein>
<proteinExistence type="predicted"/>
<dbReference type="Proteomes" id="UP000798662">
    <property type="component" value="Chromosome 1"/>
</dbReference>
<dbReference type="EMBL" id="CM020618">
    <property type="protein sequence ID" value="KAK1861821.1"/>
    <property type="molecule type" value="Genomic_DNA"/>
</dbReference>
<reference evidence="1" key="1">
    <citation type="submission" date="2019-11" db="EMBL/GenBank/DDBJ databases">
        <title>Nori genome reveals adaptations in red seaweeds to the harsh intertidal environment.</title>
        <authorList>
            <person name="Wang D."/>
            <person name="Mao Y."/>
        </authorList>
    </citation>
    <scope>NUCLEOTIDE SEQUENCE</scope>
    <source>
        <tissue evidence="1">Gametophyte</tissue>
    </source>
</reference>
<name>A0ACC3BVV6_PYRYE</name>